<dbReference type="GeneID" id="68289191"/>
<gene>
    <name evidence="2" type="ORF">CKM354_000361600</name>
</gene>
<comment type="similarity">
    <text evidence="1">Belongs to the LOR family.</text>
</comment>
<organism evidence="2 3">
    <name type="scientific">Cercospora kikuchii</name>
    <dbReference type="NCBI Taxonomy" id="84275"/>
    <lineage>
        <taxon>Eukaryota</taxon>
        <taxon>Fungi</taxon>
        <taxon>Dikarya</taxon>
        <taxon>Ascomycota</taxon>
        <taxon>Pezizomycotina</taxon>
        <taxon>Dothideomycetes</taxon>
        <taxon>Dothideomycetidae</taxon>
        <taxon>Mycosphaerellales</taxon>
        <taxon>Mycosphaerellaceae</taxon>
        <taxon>Cercospora</taxon>
    </lineage>
</organism>
<dbReference type="Pfam" id="PF04525">
    <property type="entry name" value="LOR"/>
    <property type="match status" value="1"/>
</dbReference>
<dbReference type="EMBL" id="BOLY01000002">
    <property type="protein sequence ID" value="GIZ40269.1"/>
    <property type="molecule type" value="Genomic_DNA"/>
</dbReference>
<dbReference type="AlphaFoldDB" id="A0A9P3C9V2"/>
<name>A0A9P3C9V2_9PEZI</name>
<dbReference type="SUPFAM" id="SSF54518">
    <property type="entry name" value="Tubby C-terminal domain-like"/>
    <property type="match status" value="1"/>
</dbReference>
<dbReference type="InterPro" id="IPR025659">
    <property type="entry name" value="Tubby-like_C"/>
</dbReference>
<dbReference type="PANTHER" id="PTHR31087">
    <property type="match status" value="1"/>
</dbReference>
<protein>
    <submittedName>
        <fullName evidence="2">Uncharacterized protein</fullName>
    </submittedName>
</protein>
<comment type="caution">
    <text evidence="2">The sequence shown here is derived from an EMBL/GenBank/DDBJ whole genome shotgun (WGS) entry which is preliminary data.</text>
</comment>
<accession>A0A9P3C9V2</accession>
<evidence type="ECO:0000313" key="3">
    <source>
        <dbReference type="Proteomes" id="UP000825890"/>
    </source>
</evidence>
<sequence>MAAPAALPPFETPLGPQPLVGTLYSPQQVTLVLREKVFSLTGDTFTVQTAEGVNVLQVKGKVASLHSKKTFTDMSGAEIFVLAEKKLKLFKTFHAESPAGHNFDVEGHFSIGSSKSTVKFVNAADKAPIELQVKGDWFDRKASITLGDRVVAQISRSFANAREIFGNKQTYFVTVAASVDLSLIAALCVAIDERENEK</sequence>
<reference evidence="2 3" key="1">
    <citation type="submission" date="2021-01" db="EMBL/GenBank/DDBJ databases">
        <title>Cercospora kikuchii MAFF 305040 whole genome shotgun sequence.</title>
        <authorList>
            <person name="Kashiwa T."/>
            <person name="Suzuki T."/>
        </authorList>
    </citation>
    <scope>NUCLEOTIDE SEQUENCE [LARGE SCALE GENOMIC DNA]</scope>
    <source>
        <strain evidence="2 3">MAFF 305040</strain>
    </source>
</reference>
<dbReference type="OrthoDB" id="97518at2759"/>
<dbReference type="InterPro" id="IPR007612">
    <property type="entry name" value="LOR"/>
</dbReference>
<dbReference type="Proteomes" id="UP000825890">
    <property type="component" value="Unassembled WGS sequence"/>
</dbReference>
<evidence type="ECO:0000313" key="2">
    <source>
        <dbReference type="EMBL" id="GIZ40269.1"/>
    </source>
</evidence>
<keyword evidence="3" id="KW-1185">Reference proteome</keyword>
<proteinExistence type="inferred from homology"/>
<dbReference type="PANTHER" id="PTHR31087:SF161">
    <property type="entry name" value="TUBBY C 2 FAMILY PROTEIN"/>
    <property type="match status" value="1"/>
</dbReference>
<evidence type="ECO:0000256" key="1">
    <source>
        <dbReference type="ARBA" id="ARBA00005437"/>
    </source>
</evidence>
<dbReference type="InterPro" id="IPR038595">
    <property type="entry name" value="LOR_sf"/>
</dbReference>
<dbReference type="RefSeq" id="XP_044654756.1">
    <property type="nucleotide sequence ID" value="XM_044798821.1"/>
</dbReference>
<dbReference type="Gene3D" id="2.40.160.200">
    <property type="entry name" value="LURP1-related"/>
    <property type="match status" value="1"/>
</dbReference>